<feature type="domain" description="Carbohydrate kinase PfkB" evidence="9">
    <location>
        <begin position="18"/>
        <end position="286"/>
    </location>
</feature>
<evidence type="ECO:0000256" key="6">
    <source>
        <dbReference type="ARBA" id="ARBA00047745"/>
    </source>
</evidence>
<dbReference type="NCBIfam" id="TIGR03168">
    <property type="entry name" value="1-PFK"/>
    <property type="match status" value="1"/>
</dbReference>
<dbReference type="SUPFAM" id="SSF53613">
    <property type="entry name" value="Ribokinase-like"/>
    <property type="match status" value="1"/>
</dbReference>
<evidence type="ECO:0000256" key="8">
    <source>
        <dbReference type="RuleBase" id="RU369061"/>
    </source>
</evidence>
<evidence type="ECO:0000256" key="1">
    <source>
        <dbReference type="ARBA" id="ARBA00005380"/>
    </source>
</evidence>
<comment type="similarity">
    <text evidence="7">Belongs to the carbohydrate kinase PfkB family. LacC subfamily.</text>
</comment>
<dbReference type="GO" id="GO:0005988">
    <property type="term" value="P:lactose metabolic process"/>
    <property type="evidence" value="ECO:0007669"/>
    <property type="project" value="UniProtKB-KW"/>
</dbReference>
<evidence type="ECO:0000313" key="11">
    <source>
        <dbReference type="Proteomes" id="UP000197781"/>
    </source>
</evidence>
<keyword evidence="2 7" id="KW-0808">Transferase</keyword>
<keyword evidence="3 7" id="KW-0547">Nucleotide-binding</keyword>
<dbReference type="Proteomes" id="UP000197781">
    <property type="component" value="Chromosome"/>
</dbReference>
<evidence type="ECO:0000256" key="2">
    <source>
        <dbReference type="ARBA" id="ARBA00022679"/>
    </source>
</evidence>
<dbReference type="FunFam" id="3.40.1190.20:FF:000001">
    <property type="entry name" value="Phosphofructokinase"/>
    <property type="match status" value="1"/>
</dbReference>
<dbReference type="RefSeq" id="WP_088910064.1">
    <property type="nucleotide sequence ID" value="NZ_CP018145.1"/>
</dbReference>
<protein>
    <recommendedName>
        <fullName evidence="7">Tagatose-6-phosphate kinase</fullName>
        <ecNumber evidence="7">2.7.1.144</ecNumber>
    </recommendedName>
</protein>
<dbReference type="GO" id="GO:2001059">
    <property type="term" value="P:D-tagatose 6-phosphate catabolic process"/>
    <property type="evidence" value="ECO:0007669"/>
    <property type="project" value="UniProtKB-UniPathway"/>
</dbReference>
<dbReference type="GO" id="GO:0005829">
    <property type="term" value="C:cytosol"/>
    <property type="evidence" value="ECO:0007669"/>
    <property type="project" value="TreeGrafter"/>
</dbReference>
<dbReference type="EMBL" id="CP018145">
    <property type="protein sequence ID" value="ASJ56490.1"/>
    <property type="molecule type" value="Genomic_DNA"/>
</dbReference>
<dbReference type="CDD" id="cd01164">
    <property type="entry name" value="FruK_PfkB_like"/>
    <property type="match status" value="1"/>
</dbReference>
<dbReference type="GO" id="GO:0008662">
    <property type="term" value="F:1-phosphofructokinase activity"/>
    <property type="evidence" value="ECO:0007669"/>
    <property type="project" value="UniProtKB-UniRule"/>
</dbReference>
<dbReference type="AlphaFoldDB" id="A0A220MPM5"/>
<dbReference type="InterPro" id="IPR017583">
    <property type="entry name" value="Tagatose/fructose_Pkinase"/>
</dbReference>
<proteinExistence type="inferred from homology"/>
<comment type="catalytic activity">
    <reaction evidence="6 8">
        <text>beta-D-fructose 1-phosphate + ATP = beta-D-fructose 1,6-bisphosphate + ADP + H(+)</text>
        <dbReference type="Rhea" id="RHEA:14213"/>
        <dbReference type="ChEBI" id="CHEBI:15378"/>
        <dbReference type="ChEBI" id="CHEBI:30616"/>
        <dbReference type="ChEBI" id="CHEBI:32966"/>
        <dbReference type="ChEBI" id="CHEBI:138881"/>
        <dbReference type="ChEBI" id="CHEBI:456216"/>
        <dbReference type="EC" id="2.7.1.56"/>
    </reaction>
</comment>
<gene>
    <name evidence="10" type="ORF">BP422_24750</name>
</gene>
<dbReference type="KEGG" id="bfm:BP422_24750"/>
<keyword evidence="7" id="KW-0423">Lactose metabolism</keyword>
<keyword evidence="5 7" id="KW-0067">ATP-binding</keyword>
<comment type="catalytic activity">
    <reaction evidence="7">
        <text>D-tagatofuranose 6-phosphate + ATP = D-tagatofuranose 1,6-bisphosphate + ADP + H(+)</text>
        <dbReference type="Rhea" id="RHEA:12420"/>
        <dbReference type="ChEBI" id="CHEBI:15378"/>
        <dbReference type="ChEBI" id="CHEBI:30616"/>
        <dbReference type="ChEBI" id="CHEBI:58694"/>
        <dbReference type="ChEBI" id="CHEBI:58695"/>
        <dbReference type="ChEBI" id="CHEBI:456216"/>
        <dbReference type="EC" id="2.7.1.144"/>
    </reaction>
</comment>
<accession>A0A220MPM5</accession>
<evidence type="ECO:0000313" key="10">
    <source>
        <dbReference type="EMBL" id="ASJ56490.1"/>
    </source>
</evidence>
<evidence type="ECO:0000256" key="4">
    <source>
        <dbReference type="ARBA" id="ARBA00022777"/>
    </source>
</evidence>
<evidence type="ECO:0000259" key="9">
    <source>
        <dbReference type="Pfam" id="PF00294"/>
    </source>
</evidence>
<evidence type="ECO:0000256" key="5">
    <source>
        <dbReference type="ARBA" id="ARBA00022840"/>
    </source>
</evidence>
<organism evidence="10 11">
    <name type="scientific">Brevibacillus formosus</name>
    <dbReference type="NCBI Taxonomy" id="54913"/>
    <lineage>
        <taxon>Bacteria</taxon>
        <taxon>Bacillati</taxon>
        <taxon>Bacillota</taxon>
        <taxon>Bacilli</taxon>
        <taxon>Bacillales</taxon>
        <taxon>Paenibacillaceae</taxon>
        <taxon>Brevibacillus</taxon>
    </lineage>
</organism>
<dbReference type="PROSITE" id="PS00583">
    <property type="entry name" value="PFKB_KINASES_1"/>
    <property type="match status" value="1"/>
</dbReference>
<dbReference type="Pfam" id="PF00294">
    <property type="entry name" value="PfkB"/>
    <property type="match status" value="1"/>
</dbReference>
<dbReference type="EC" id="2.7.1.144" evidence="7"/>
<dbReference type="GO" id="GO:0009024">
    <property type="term" value="F:tagatose-6-phosphate kinase activity"/>
    <property type="evidence" value="ECO:0007669"/>
    <property type="project" value="UniProtKB-EC"/>
</dbReference>
<dbReference type="Gene3D" id="3.40.1190.20">
    <property type="match status" value="1"/>
</dbReference>
<dbReference type="GO" id="GO:0016052">
    <property type="term" value="P:carbohydrate catabolic process"/>
    <property type="evidence" value="ECO:0007669"/>
    <property type="project" value="UniProtKB-ARBA"/>
</dbReference>
<comment type="function">
    <text evidence="8">Catalyzes the ATP-dependent phosphorylation of fructose-l-phosphate to fructose-l,6-bisphosphate.</text>
</comment>
<dbReference type="NCBIfam" id="TIGR03828">
    <property type="entry name" value="pfkB"/>
    <property type="match status" value="1"/>
</dbReference>
<comment type="similarity">
    <text evidence="1">Belongs to the carbohydrate kinase pfkB family.</text>
</comment>
<dbReference type="InterPro" id="IPR022463">
    <property type="entry name" value="1-PFruKinase"/>
</dbReference>
<keyword evidence="4 8" id="KW-0418">Kinase</keyword>
<name>A0A220MPM5_9BACL</name>
<dbReference type="UniPathway" id="UPA00704">
    <property type="reaction ID" value="UER00715"/>
</dbReference>
<dbReference type="InterPro" id="IPR011611">
    <property type="entry name" value="PfkB_dom"/>
</dbReference>
<evidence type="ECO:0000256" key="3">
    <source>
        <dbReference type="ARBA" id="ARBA00022741"/>
    </source>
</evidence>
<dbReference type="PIRSF" id="PIRSF000535">
    <property type="entry name" value="1PFK/6PFK/LacC"/>
    <property type="match status" value="1"/>
</dbReference>
<dbReference type="PROSITE" id="PS00584">
    <property type="entry name" value="PFKB_KINASES_2"/>
    <property type="match status" value="1"/>
</dbReference>
<reference evidence="10 11" key="1">
    <citation type="submission" date="2016-11" db="EMBL/GenBank/DDBJ databases">
        <authorList>
            <person name="Jaros S."/>
            <person name="Januszkiewicz K."/>
            <person name="Wedrychowicz H."/>
        </authorList>
    </citation>
    <scope>NUCLEOTIDE SEQUENCE [LARGE SCALE GENOMIC DNA]</scope>
    <source>
        <strain evidence="10 11">NF2</strain>
    </source>
</reference>
<dbReference type="PANTHER" id="PTHR46566:SF1">
    <property type="entry name" value="1-PHOSPHOFRUCTOKINASE"/>
    <property type="match status" value="1"/>
</dbReference>
<dbReference type="InterPro" id="IPR029056">
    <property type="entry name" value="Ribokinase-like"/>
</dbReference>
<evidence type="ECO:0000256" key="7">
    <source>
        <dbReference type="PIRNR" id="PIRNR000535"/>
    </source>
</evidence>
<dbReference type="InterPro" id="IPR002173">
    <property type="entry name" value="Carboh/pur_kinase_PfkB_CS"/>
</dbReference>
<comment type="pathway">
    <text evidence="7">Carbohydrate metabolism; D-tagatose 6-phosphate degradation; D-glyceraldehyde 3-phosphate and glycerone phosphate from D-tagatose 6-phosphate: step 1/2.</text>
</comment>
<dbReference type="PANTHER" id="PTHR46566">
    <property type="entry name" value="1-PHOSPHOFRUCTOKINASE-RELATED"/>
    <property type="match status" value="1"/>
</dbReference>
<sequence>MIYTVTLNPSIDYHLWITALSQGTIHQAQKEWKVAGGKGINVSKVLRILGENSTALGFVGGFTGAFIQQQIEQADISHDLIQIGQDSRINLKIKAQTETDISGVSPDIPEEALQRLMQQIDSLQSGDYLVLAGSVPKSLPSDMYQTIMKRLRGKGVRIFLDAKGKALETGLSEEPFLIKPNHHELGELFGVTIATPAEAIDMARKSLQMGAQNVIVSMAGQGAVFVNREAAYVAQIPQRKPVNSIGAGDSMVAGFLYAYRQGMDTEAAFRFAVAAGSTTALSEGFCTHEKIHAFLPEITITATS</sequence>
<dbReference type="GO" id="GO:0044281">
    <property type="term" value="P:small molecule metabolic process"/>
    <property type="evidence" value="ECO:0007669"/>
    <property type="project" value="UniProtKB-ARBA"/>
</dbReference>
<dbReference type="GO" id="GO:0005524">
    <property type="term" value="F:ATP binding"/>
    <property type="evidence" value="ECO:0007669"/>
    <property type="project" value="UniProtKB-UniRule"/>
</dbReference>